<gene>
    <name evidence="1" type="ORF">D2N39_03720</name>
</gene>
<sequence>MAIPAAIWQDRARFGRIFKWQYLLTREADADLPMDCQRLGRWQLFHGPGLPVARLTDAKGQLVGLLAGIGVEPDGRLVEGRHALAALRTGFWDGIESWLEDLTGRYIVLLSGPGGMRLYTDPVGMLGAVVDPHAGRVGAGLGLVCHDREIVPHPDYDHALCETVDGKYSLLDTRDAHVRRMNPNCWLSLEDFSETRFWPRPGSIVLRQGSLVRSYGLMAHRTRLVVGALARHRPTALPLSAGMDSRLLLGMAGTAASDLSLVYSHESTYANRVDSHIAGRLAERAGLRHTRHRPDEVTATAEDTAADIADFHVAMGWPAPPSVEMANGVLRHLPEDMVVLRGHQTDLLRAVFSHKEKAQADLRRRWLLKRLLLVPHDRFGPELCAGFEPRLEAWYQSLPPEAKARQVDFMFLELYYTSTIAASFPAISRVFYMSPFNGRRQIGHALAIEESYRRAGLAVHDLLHQCRADLLDEPFDDDVAAAGGLQGYRKNDHLKLLLHARRAVTRARLRSLSGGGLPPDAVQLAKAAMRP</sequence>
<dbReference type="EMBL" id="QXXQ01000002">
    <property type="protein sequence ID" value="RID92794.1"/>
    <property type="molecule type" value="Genomic_DNA"/>
</dbReference>
<evidence type="ECO:0000313" key="2">
    <source>
        <dbReference type="Proteomes" id="UP000266649"/>
    </source>
</evidence>
<dbReference type="OrthoDB" id="8335492at2"/>
<dbReference type="SUPFAM" id="SSF52402">
    <property type="entry name" value="Adenine nucleotide alpha hydrolases-like"/>
    <property type="match status" value="1"/>
</dbReference>
<evidence type="ECO:0000313" key="1">
    <source>
        <dbReference type="EMBL" id="RID92794.1"/>
    </source>
</evidence>
<organism evidence="1 2">
    <name type="scientific">Gemmobacter lutimaris</name>
    <dbReference type="NCBI Taxonomy" id="2306023"/>
    <lineage>
        <taxon>Bacteria</taxon>
        <taxon>Pseudomonadati</taxon>
        <taxon>Pseudomonadota</taxon>
        <taxon>Alphaproteobacteria</taxon>
        <taxon>Rhodobacterales</taxon>
        <taxon>Paracoccaceae</taxon>
        <taxon>Gemmobacter</taxon>
    </lineage>
</organism>
<accession>A0A398BSZ4</accession>
<keyword evidence="2" id="KW-1185">Reference proteome</keyword>
<reference evidence="1 2" key="1">
    <citation type="submission" date="2018-09" db="EMBL/GenBank/DDBJ databases">
        <title>Gemmobacter lutimaris sp. nov., a marine bacterium isolated from tidal flat.</title>
        <authorList>
            <person name="Lee D.W."/>
            <person name="Yoo Y."/>
            <person name="Kim J.-J."/>
            <person name="Kim B.S."/>
        </authorList>
    </citation>
    <scope>NUCLEOTIDE SEQUENCE [LARGE SCALE GENOMIC DNA]</scope>
    <source>
        <strain evidence="1 2">YJ-T1-11</strain>
    </source>
</reference>
<comment type="caution">
    <text evidence="1">The sequence shown here is derived from an EMBL/GenBank/DDBJ whole genome shotgun (WGS) entry which is preliminary data.</text>
</comment>
<dbReference type="Gene3D" id="3.40.50.620">
    <property type="entry name" value="HUPs"/>
    <property type="match status" value="1"/>
</dbReference>
<protein>
    <recommendedName>
        <fullName evidence="3">Asparagine synthetase domain-containing protein</fullName>
    </recommendedName>
</protein>
<dbReference type="RefSeq" id="WP_119133453.1">
    <property type="nucleotide sequence ID" value="NZ_QXXQ01000002.1"/>
</dbReference>
<name>A0A398BSZ4_9RHOB</name>
<proteinExistence type="predicted"/>
<dbReference type="Proteomes" id="UP000266649">
    <property type="component" value="Unassembled WGS sequence"/>
</dbReference>
<dbReference type="AlphaFoldDB" id="A0A398BSZ4"/>
<dbReference type="InterPro" id="IPR014729">
    <property type="entry name" value="Rossmann-like_a/b/a_fold"/>
</dbReference>
<evidence type="ECO:0008006" key="3">
    <source>
        <dbReference type="Google" id="ProtNLM"/>
    </source>
</evidence>